<evidence type="ECO:0000256" key="4">
    <source>
        <dbReference type="ARBA" id="ARBA00022984"/>
    </source>
</evidence>
<dbReference type="NCBIfam" id="TIGR00067">
    <property type="entry name" value="glut_race"/>
    <property type="match status" value="1"/>
</dbReference>
<organism evidence="9 10">
    <name type="scientific">Kroppenstedtia eburnea</name>
    <dbReference type="NCBI Taxonomy" id="714067"/>
    <lineage>
        <taxon>Bacteria</taxon>
        <taxon>Bacillati</taxon>
        <taxon>Bacillota</taxon>
        <taxon>Bacilli</taxon>
        <taxon>Bacillales</taxon>
        <taxon>Thermoactinomycetaceae</taxon>
        <taxon>Kroppenstedtia</taxon>
    </lineage>
</organism>
<dbReference type="HAMAP" id="MF_00258">
    <property type="entry name" value="Glu_racemase"/>
    <property type="match status" value="1"/>
</dbReference>
<dbReference type="PROSITE" id="PS00923">
    <property type="entry name" value="ASP_GLU_RACEMASE_1"/>
    <property type="match status" value="1"/>
</dbReference>
<feature type="active site" description="Proton donor/acceptor" evidence="8">
    <location>
        <position position="78"/>
    </location>
</feature>
<dbReference type="InterPro" id="IPR033134">
    <property type="entry name" value="Asp/Glu_racemase_AS_2"/>
</dbReference>
<dbReference type="GO" id="GO:0042802">
    <property type="term" value="F:identical protein binding"/>
    <property type="evidence" value="ECO:0007669"/>
    <property type="project" value="UniProtKB-ARBA"/>
</dbReference>
<comment type="similarity">
    <text evidence="8">Belongs to the aspartate/glutamate racemases family.</text>
</comment>
<feature type="binding site" evidence="8">
    <location>
        <begin position="15"/>
        <end position="16"/>
    </location>
    <ligand>
        <name>substrate</name>
    </ligand>
</feature>
<dbReference type="NCBIfam" id="NF002035">
    <property type="entry name" value="PRK00865.1-3"/>
    <property type="match status" value="1"/>
</dbReference>
<keyword evidence="5 8" id="KW-0413">Isomerase</keyword>
<comment type="catalytic activity">
    <reaction evidence="1 8">
        <text>L-glutamate = D-glutamate</text>
        <dbReference type="Rhea" id="RHEA:12813"/>
        <dbReference type="ChEBI" id="CHEBI:29985"/>
        <dbReference type="ChEBI" id="CHEBI:29986"/>
        <dbReference type="EC" id="5.1.1.3"/>
    </reaction>
</comment>
<dbReference type="AlphaFoldDB" id="A0A1N7M0X8"/>
<sequence length="280" mass="30711">MTHQHSADSAIGILDSGVGGLTVVREVFRQLPNEKILYFGDTLRCPYGPRSSDEVRRFTLEIVRHLSGYPLKALVIACNTATALALEEVRHQVDVPVLGVIEPGARAAIKVSRRGRVGVIGTEGTIRSSAYERALKRIDPRLYVVSLSCPALVPLVESGGVENEESRKILRESLAPLKSHRLESLILGCTHYPLIASMISREMGPGVALISSAEETTRELIAILRGDGLLREGPPCGPEEHLFFTSGRPSSFRDIAERWLHRRVRVEQAVLPALDESRVG</sequence>
<dbReference type="EC" id="5.1.1.3" evidence="2 8"/>
<name>A0A1N7M0X8_9BACL</name>
<dbReference type="GO" id="GO:0008360">
    <property type="term" value="P:regulation of cell shape"/>
    <property type="evidence" value="ECO:0007669"/>
    <property type="project" value="UniProtKB-KW"/>
</dbReference>
<dbReference type="GO" id="GO:0009252">
    <property type="term" value="P:peptidoglycan biosynthetic process"/>
    <property type="evidence" value="ECO:0007669"/>
    <property type="project" value="UniProtKB-UniRule"/>
</dbReference>
<dbReference type="SUPFAM" id="SSF53681">
    <property type="entry name" value="Aspartate/glutamate racemase"/>
    <property type="match status" value="2"/>
</dbReference>
<dbReference type="Pfam" id="PF01177">
    <property type="entry name" value="Asp_Glu_race"/>
    <property type="match status" value="1"/>
</dbReference>
<keyword evidence="4 8" id="KW-0573">Peptidoglycan synthesis</keyword>
<keyword evidence="3 8" id="KW-0133">Cell shape</keyword>
<feature type="binding site" evidence="8">
    <location>
        <begin position="79"/>
        <end position="80"/>
    </location>
    <ligand>
        <name>substrate</name>
    </ligand>
</feature>
<reference evidence="10" key="1">
    <citation type="submission" date="2017-01" db="EMBL/GenBank/DDBJ databases">
        <authorList>
            <person name="Varghese N."/>
            <person name="Submissions S."/>
        </authorList>
    </citation>
    <scope>NUCLEOTIDE SEQUENCE [LARGE SCALE GENOMIC DNA]</scope>
    <source>
        <strain evidence="10">DSM 45196</strain>
    </source>
</reference>
<dbReference type="UniPathway" id="UPA00219"/>
<evidence type="ECO:0000313" key="10">
    <source>
        <dbReference type="Proteomes" id="UP000186795"/>
    </source>
</evidence>
<dbReference type="GO" id="GO:0071555">
    <property type="term" value="P:cell wall organization"/>
    <property type="evidence" value="ECO:0007669"/>
    <property type="project" value="UniProtKB-KW"/>
</dbReference>
<evidence type="ECO:0000256" key="2">
    <source>
        <dbReference type="ARBA" id="ARBA00013090"/>
    </source>
</evidence>
<dbReference type="Proteomes" id="UP000186795">
    <property type="component" value="Unassembled WGS sequence"/>
</dbReference>
<comment type="pathway">
    <text evidence="8">Cell wall biogenesis; peptidoglycan biosynthesis.</text>
</comment>
<keyword evidence="10" id="KW-1185">Reference proteome</keyword>
<dbReference type="FunFam" id="3.40.50.1860:FF:000002">
    <property type="entry name" value="Glutamate racemase"/>
    <property type="match status" value="1"/>
</dbReference>
<evidence type="ECO:0000256" key="8">
    <source>
        <dbReference type="HAMAP-Rule" id="MF_00258"/>
    </source>
</evidence>
<dbReference type="InterPro" id="IPR015942">
    <property type="entry name" value="Asp/Glu/hydantoin_racemase"/>
</dbReference>
<proteinExistence type="inferred from homology"/>
<dbReference type="GO" id="GO:0008881">
    <property type="term" value="F:glutamate racemase activity"/>
    <property type="evidence" value="ECO:0007669"/>
    <property type="project" value="UniProtKB-UniRule"/>
</dbReference>
<comment type="function">
    <text evidence="8">Provides the (R)-glutamate required for cell wall biosynthesis.</text>
</comment>
<feature type="active site" description="Proton donor/acceptor" evidence="8">
    <location>
        <position position="189"/>
    </location>
</feature>
<feature type="binding site" evidence="8">
    <location>
        <begin position="47"/>
        <end position="48"/>
    </location>
    <ligand>
        <name>substrate</name>
    </ligand>
</feature>
<dbReference type="EMBL" id="FTOD01000005">
    <property type="protein sequence ID" value="SIS79738.1"/>
    <property type="molecule type" value="Genomic_DNA"/>
</dbReference>
<keyword evidence="6 8" id="KW-0961">Cell wall biogenesis/degradation</keyword>
<accession>A0A1N7M0X8</accession>
<evidence type="ECO:0000256" key="5">
    <source>
        <dbReference type="ARBA" id="ARBA00023235"/>
    </source>
</evidence>
<dbReference type="RefSeq" id="WP_076524777.1">
    <property type="nucleotide sequence ID" value="NZ_CP048103.1"/>
</dbReference>
<dbReference type="OrthoDB" id="9801055at2"/>
<dbReference type="PANTHER" id="PTHR21198:SF2">
    <property type="entry name" value="GLUTAMATE RACEMASE"/>
    <property type="match status" value="1"/>
</dbReference>
<feature type="binding site" evidence="8">
    <location>
        <begin position="190"/>
        <end position="191"/>
    </location>
    <ligand>
        <name>substrate</name>
    </ligand>
</feature>
<dbReference type="PROSITE" id="PS00924">
    <property type="entry name" value="ASP_GLU_RACEMASE_2"/>
    <property type="match status" value="1"/>
</dbReference>
<dbReference type="InterPro" id="IPR004391">
    <property type="entry name" value="Glu_race"/>
</dbReference>
<protein>
    <recommendedName>
        <fullName evidence="7 8">Glutamate racemase</fullName>
        <ecNumber evidence="2 8">5.1.1.3</ecNumber>
    </recommendedName>
</protein>
<dbReference type="InterPro" id="IPR018187">
    <property type="entry name" value="Asp/Glu_racemase_AS_1"/>
</dbReference>
<evidence type="ECO:0000256" key="3">
    <source>
        <dbReference type="ARBA" id="ARBA00022960"/>
    </source>
</evidence>
<evidence type="ECO:0000256" key="7">
    <source>
        <dbReference type="ARBA" id="ARBA00070053"/>
    </source>
</evidence>
<dbReference type="Gene3D" id="3.40.50.1860">
    <property type="match status" value="2"/>
</dbReference>
<dbReference type="InterPro" id="IPR001920">
    <property type="entry name" value="Asp/Glu_race"/>
</dbReference>
<evidence type="ECO:0000256" key="1">
    <source>
        <dbReference type="ARBA" id="ARBA00001602"/>
    </source>
</evidence>
<evidence type="ECO:0000256" key="6">
    <source>
        <dbReference type="ARBA" id="ARBA00023316"/>
    </source>
</evidence>
<gene>
    <name evidence="8" type="primary">murI</name>
    <name evidence="9" type="ORF">SAMN05421790_105127</name>
</gene>
<dbReference type="PANTHER" id="PTHR21198">
    <property type="entry name" value="GLUTAMATE RACEMASE"/>
    <property type="match status" value="1"/>
</dbReference>
<evidence type="ECO:0000313" key="9">
    <source>
        <dbReference type="EMBL" id="SIS79738.1"/>
    </source>
</evidence>